<sequence length="365" mass="39641">MNRPRLDCADRCERGTGWVECERREVRDRREREEEAYSHSVAGKAYYGSGCRDGQGVGCTAKARSVQRRRYTNAAAAADSTSKYAFSSTSKGSSASTSTSTPVDLDNRQTFATQKQKQKQLKADVCALLRDVAQPVAVVTSIKSPSLSSSRSASDDDPELSLRSAVLPEYHGATLSSFTSIAMDPYPLVAFALRIPSRMASALTAMAEAQESSGEGEEERAHMVINLLAASQAQTAFTFSRPDLHPTPFSNSGRSKLTRYTLSADGLPVIDGSVGALSCSLVGRPIPLYDLNHLEQRQRKGEAVMPPLRSEKGEVASELFIARVVRVEPVQGEGVVDAEAEAEAEERPLPLVYHRRSYTTCTPKS</sequence>
<dbReference type="EMBL" id="JAFIQS020000007">
    <property type="protein sequence ID" value="KAH9479772.1"/>
    <property type="molecule type" value="Genomic_DNA"/>
</dbReference>
<reference evidence="1" key="1">
    <citation type="submission" date="2021-10" db="EMBL/GenBank/DDBJ databases">
        <title>Psilocybe cubensis genome.</title>
        <authorList>
            <person name="Mckernan K.J."/>
            <person name="Crawford S."/>
            <person name="Trippe A."/>
            <person name="Kane L.T."/>
            <person name="Mclaughlin S."/>
        </authorList>
    </citation>
    <scope>NUCLEOTIDE SEQUENCE</scope>
    <source>
        <strain evidence="1">MGC-MH-2018</strain>
    </source>
</reference>
<accession>A0ACB8GWN0</accession>
<gene>
    <name evidence="1" type="ORF">JR316_0008367</name>
</gene>
<protein>
    <submittedName>
        <fullName evidence="1">Uncharacterized protein</fullName>
    </submittedName>
</protein>
<name>A0ACB8GWN0_PSICU</name>
<proteinExistence type="predicted"/>
<evidence type="ECO:0000313" key="1">
    <source>
        <dbReference type="EMBL" id="KAH9479772.1"/>
    </source>
</evidence>
<evidence type="ECO:0000313" key="2">
    <source>
        <dbReference type="Proteomes" id="UP000664032"/>
    </source>
</evidence>
<dbReference type="Proteomes" id="UP000664032">
    <property type="component" value="Unassembled WGS sequence"/>
</dbReference>
<comment type="caution">
    <text evidence="1">The sequence shown here is derived from an EMBL/GenBank/DDBJ whole genome shotgun (WGS) entry which is preliminary data.</text>
</comment>
<organism evidence="1 2">
    <name type="scientific">Psilocybe cubensis</name>
    <name type="common">Psychedelic mushroom</name>
    <name type="synonym">Stropharia cubensis</name>
    <dbReference type="NCBI Taxonomy" id="181762"/>
    <lineage>
        <taxon>Eukaryota</taxon>
        <taxon>Fungi</taxon>
        <taxon>Dikarya</taxon>
        <taxon>Basidiomycota</taxon>
        <taxon>Agaricomycotina</taxon>
        <taxon>Agaricomycetes</taxon>
        <taxon>Agaricomycetidae</taxon>
        <taxon>Agaricales</taxon>
        <taxon>Agaricineae</taxon>
        <taxon>Strophariaceae</taxon>
        <taxon>Psilocybe</taxon>
    </lineage>
</organism>
<keyword evidence="2" id="KW-1185">Reference proteome</keyword>